<dbReference type="EMBL" id="JFZT01000039">
    <property type="protein sequence ID" value="EZQ07019.1"/>
    <property type="molecule type" value="Genomic_DNA"/>
</dbReference>
<dbReference type="RefSeq" id="WP_048099537.1">
    <property type="nucleotide sequence ID" value="NZ_JFZT01000039.1"/>
</dbReference>
<accession>A0A031LRH9</accession>
<sequence length="181" mass="19622">MTLNISDILLVIFLGLSHGLDPDHVATARMMKRKGSILKFSLFHSAGFLIIALPLSLVVTIESIKQIILAGSFIIGIGIGGLLLFSAVMEKEFDLEPKIGILQGSLVLTPSKILAILIAINAGEIFLSVFVLAIFVITSTLSIALLAFLNLIPRKVSRIFNIGIAIFTIIFLTYQLIFLIS</sequence>
<protein>
    <recommendedName>
        <fullName evidence="3">Nickel/cobalt efflux system</fullName>
    </recommendedName>
</protein>
<dbReference type="Proteomes" id="UP000024332">
    <property type="component" value="Unassembled WGS sequence"/>
</dbReference>
<dbReference type="OrthoDB" id="43301at2157"/>
<keyword evidence="2" id="KW-1185">Reference proteome</keyword>
<evidence type="ECO:0000313" key="1">
    <source>
        <dbReference type="EMBL" id="EZQ07019.1"/>
    </source>
</evidence>
<evidence type="ECO:0008006" key="3">
    <source>
        <dbReference type="Google" id="ProtNLM"/>
    </source>
</evidence>
<name>A0A031LRH9_9CREN</name>
<comment type="caution">
    <text evidence="1">The sequence shown here is derived from an EMBL/GenBank/DDBJ whole genome shotgun (WGS) entry which is preliminary data.</text>
</comment>
<proteinExistence type="predicted"/>
<gene>
    <name evidence="1" type="ORF">CM19_06585</name>
</gene>
<dbReference type="STRING" id="1160895.CM19_06585"/>
<reference evidence="1 2" key="1">
    <citation type="submission" date="2014-03" db="EMBL/GenBank/DDBJ databases">
        <title>Draft genome sequence of the novel thermoacidophilic archaea Acidianus copahuensis ALE1 strain, isolated from Copahue volcanic area in Neuquen Argentina.</title>
        <authorList>
            <person name="Urbieta M.S."/>
            <person name="Rascovan N."/>
            <person name="Castro C."/>
            <person name="Revale S."/>
            <person name="Giaveno M.A."/>
            <person name="Vazquez M.P."/>
            <person name="Donati E.R."/>
        </authorList>
    </citation>
    <scope>NUCLEOTIDE SEQUENCE [LARGE SCALE GENOMIC DNA]</scope>
    <source>
        <strain evidence="1 2">ALE1</strain>
    </source>
</reference>
<dbReference type="AlphaFoldDB" id="A0A031LRH9"/>
<evidence type="ECO:0000313" key="2">
    <source>
        <dbReference type="Proteomes" id="UP000024332"/>
    </source>
</evidence>
<organism evidence="1 2">
    <name type="scientific">Candidatus Acidianus copahuensis</name>
    <dbReference type="NCBI Taxonomy" id="1160895"/>
    <lineage>
        <taxon>Archaea</taxon>
        <taxon>Thermoproteota</taxon>
        <taxon>Thermoprotei</taxon>
        <taxon>Sulfolobales</taxon>
        <taxon>Sulfolobaceae</taxon>
        <taxon>Acidianus</taxon>
    </lineage>
</organism>